<dbReference type="EMBL" id="JAVRRA010018470">
    <property type="protein sequence ID" value="KAK5188206.1"/>
    <property type="molecule type" value="Genomic_DNA"/>
</dbReference>
<feature type="compositionally biased region" description="Polar residues" evidence="1">
    <location>
        <begin position="1"/>
        <end position="50"/>
    </location>
</feature>
<sequence>MQLGSTPEQHSAAPNQNAIDATSRASGSTQTQNRQSTWTENTMAGNVTARQSVGVAQGSGGSPAVGYAAFRQSIRYNSDGTPIKKQGRPVGWRKIIHGSAAFTDRTKATPTMSSSPRNARTPTNASATTSTKRSRGSTAKKAKDDPQPACLVFKCQWRDCKAELHNLETLREHVTKLHGKPAIHGGYDCFWDGCRQATASVGERGKGKAAMKHAS</sequence>
<name>A0ABR0LK97_9PEZI</name>
<evidence type="ECO:0000313" key="3">
    <source>
        <dbReference type="EMBL" id="KAK5188206.1"/>
    </source>
</evidence>
<dbReference type="Proteomes" id="UP001357485">
    <property type="component" value="Unassembled WGS sequence"/>
</dbReference>
<dbReference type="Gene3D" id="3.30.160.60">
    <property type="entry name" value="Classic Zinc Finger"/>
    <property type="match status" value="1"/>
</dbReference>
<keyword evidence="4" id="KW-1185">Reference proteome</keyword>
<evidence type="ECO:0000256" key="1">
    <source>
        <dbReference type="SAM" id="MobiDB-lite"/>
    </source>
</evidence>
<feature type="region of interest" description="Disordered" evidence="1">
    <location>
        <begin position="1"/>
        <end position="64"/>
    </location>
</feature>
<feature type="compositionally biased region" description="Polar residues" evidence="1">
    <location>
        <begin position="108"/>
        <end position="131"/>
    </location>
</feature>
<dbReference type="InterPro" id="IPR013087">
    <property type="entry name" value="Znf_C2H2_type"/>
</dbReference>
<organism evidence="3 4">
    <name type="scientific">Cryomyces antarcticus</name>
    <dbReference type="NCBI Taxonomy" id="329879"/>
    <lineage>
        <taxon>Eukaryota</taxon>
        <taxon>Fungi</taxon>
        <taxon>Dikarya</taxon>
        <taxon>Ascomycota</taxon>
        <taxon>Pezizomycotina</taxon>
        <taxon>Dothideomycetes</taxon>
        <taxon>Dothideomycetes incertae sedis</taxon>
        <taxon>Cryomyces</taxon>
    </lineage>
</organism>
<feature type="domain" description="C2H2-type" evidence="2">
    <location>
        <begin position="155"/>
        <end position="178"/>
    </location>
</feature>
<comment type="caution">
    <text evidence="3">The sequence shown here is derived from an EMBL/GenBank/DDBJ whole genome shotgun (WGS) entry which is preliminary data.</text>
</comment>
<reference evidence="3 4" key="1">
    <citation type="submission" date="2023-08" db="EMBL/GenBank/DDBJ databases">
        <title>Black Yeasts Isolated from many extreme environments.</title>
        <authorList>
            <person name="Coleine C."/>
            <person name="Stajich J.E."/>
            <person name="Selbmann L."/>
        </authorList>
    </citation>
    <scope>NUCLEOTIDE SEQUENCE [LARGE SCALE GENOMIC DNA]</scope>
    <source>
        <strain evidence="3 4">CCFEE 536</strain>
    </source>
</reference>
<feature type="region of interest" description="Disordered" evidence="1">
    <location>
        <begin position="97"/>
        <end position="144"/>
    </location>
</feature>
<protein>
    <recommendedName>
        <fullName evidence="2">C2H2-type domain-containing protein</fullName>
    </recommendedName>
</protein>
<proteinExistence type="predicted"/>
<evidence type="ECO:0000313" key="4">
    <source>
        <dbReference type="Proteomes" id="UP001357485"/>
    </source>
</evidence>
<gene>
    <name evidence="3" type="ORF">LTR16_008559</name>
</gene>
<dbReference type="PROSITE" id="PS00028">
    <property type="entry name" value="ZINC_FINGER_C2H2_1"/>
    <property type="match status" value="1"/>
</dbReference>
<evidence type="ECO:0000259" key="2">
    <source>
        <dbReference type="PROSITE" id="PS00028"/>
    </source>
</evidence>
<accession>A0ABR0LK97</accession>
<feature type="non-terminal residue" evidence="3">
    <location>
        <position position="215"/>
    </location>
</feature>